<keyword evidence="1" id="KW-1133">Transmembrane helix</keyword>
<name>A0A6C0L0W8_9ZZZZ</name>
<evidence type="ECO:0000256" key="1">
    <source>
        <dbReference type="SAM" id="Phobius"/>
    </source>
</evidence>
<protein>
    <submittedName>
        <fullName evidence="2">Uncharacterized protein</fullName>
    </submittedName>
</protein>
<dbReference type="AlphaFoldDB" id="A0A6C0L0W8"/>
<keyword evidence="1" id="KW-0812">Transmembrane</keyword>
<proteinExistence type="predicted"/>
<sequence>MSGERNNFFEGDQWNDPIRDALMTDEEYREFHSDDTEELNKGSVKEIPGYLGRKTYSSIANPSESILNEKRPQQKETIADLSFKQIMSNMSDFINNFNKEVSYKVKKAEYEMDIQGDGFVQSIKKYIFGIVLHISDKDNTIYFGIILIILSIIIYFFNISRDDQIT</sequence>
<dbReference type="EMBL" id="MN741026">
    <property type="protein sequence ID" value="QHU23193.1"/>
    <property type="molecule type" value="Genomic_DNA"/>
</dbReference>
<evidence type="ECO:0000313" key="2">
    <source>
        <dbReference type="EMBL" id="QHU23193.1"/>
    </source>
</evidence>
<keyword evidence="1" id="KW-0472">Membrane</keyword>
<feature type="transmembrane region" description="Helical" evidence="1">
    <location>
        <begin position="141"/>
        <end position="159"/>
    </location>
</feature>
<reference evidence="2" key="1">
    <citation type="journal article" date="2020" name="Nature">
        <title>Giant virus diversity and host interactions through global metagenomics.</title>
        <authorList>
            <person name="Schulz F."/>
            <person name="Roux S."/>
            <person name="Paez-Espino D."/>
            <person name="Jungbluth S."/>
            <person name="Walsh D.A."/>
            <person name="Denef V.J."/>
            <person name="McMahon K.D."/>
            <person name="Konstantinidis K.T."/>
            <person name="Eloe-Fadrosh E.A."/>
            <person name="Kyrpides N.C."/>
            <person name="Woyke T."/>
        </authorList>
    </citation>
    <scope>NUCLEOTIDE SEQUENCE</scope>
    <source>
        <strain evidence="2">GVMAG-S-ERX555907-94</strain>
    </source>
</reference>
<organism evidence="2">
    <name type="scientific">viral metagenome</name>
    <dbReference type="NCBI Taxonomy" id="1070528"/>
    <lineage>
        <taxon>unclassified sequences</taxon>
        <taxon>metagenomes</taxon>
        <taxon>organismal metagenomes</taxon>
    </lineage>
</organism>
<accession>A0A6C0L0W8</accession>